<organism evidence="3 4">
    <name type="scientific">Araneus ventricosus</name>
    <name type="common">Orbweaver spider</name>
    <name type="synonym">Epeira ventricosa</name>
    <dbReference type="NCBI Taxonomy" id="182803"/>
    <lineage>
        <taxon>Eukaryota</taxon>
        <taxon>Metazoa</taxon>
        <taxon>Ecdysozoa</taxon>
        <taxon>Arthropoda</taxon>
        <taxon>Chelicerata</taxon>
        <taxon>Arachnida</taxon>
        <taxon>Araneae</taxon>
        <taxon>Araneomorphae</taxon>
        <taxon>Entelegynae</taxon>
        <taxon>Araneoidea</taxon>
        <taxon>Araneidae</taxon>
        <taxon>Araneus</taxon>
    </lineage>
</organism>
<dbReference type="EMBL" id="BGPR01018644">
    <property type="protein sequence ID" value="GBN79730.1"/>
    <property type="molecule type" value="Genomic_DNA"/>
</dbReference>
<evidence type="ECO:0000256" key="1">
    <source>
        <dbReference type="SAM" id="MobiDB-lite"/>
    </source>
</evidence>
<feature type="region of interest" description="Disordered" evidence="1">
    <location>
        <begin position="78"/>
        <end position="116"/>
    </location>
</feature>
<reference evidence="3 4" key="1">
    <citation type="journal article" date="2019" name="Sci. Rep.">
        <title>Orb-weaving spider Araneus ventricosus genome elucidates the spidroin gene catalogue.</title>
        <authorList>
            <person name="Kono N."/>
            <person name="Nakamura H."/>
            <person name="Ohtoshi R."/>
            <person name="Moran D.A.P."/>
            <person name="Shinohara A."/>
            <person name="Yoshida Y."/>
            <person name="Fujiwara M."/>
            <person name="Mori M."/>
            <person name="Tomita M."/>
            <person name="Arakawa K."/>
        </authorList>
    </citation>
    <scope>NUCLEOTIDE SEQUENCE [LARGE SCALE GENOMIC DNA]</scope>
</reference>
<sequence length="298" mass="34209">MASSEACKLLEETEESSYNSISKSGSSSDPQAEDKKDNLGFTESCAAVLEPSKDESRHSDGRLKNLLRKNYTRSCPQISTHEVPISSSGESNEHEDEQQRNSERQRSNEEQKDEPHRNRCAAFMDCYNTHSRKIRDSWFIYIFQLFASLLSISAIVIGIVFFQSCERDQPSPFPFVTILMGISGLYLIYKWLAKVCRHRRGEHYWNHERKALSFSLAIFLVFLALEIIFFIPMSPKTVQSKLKVTCIKGYYDYLYYMHFAIAGSFVLAASLYLPDFCIYAFTSESPVISQDNGHYQPL</sequence>
<comment type="caution">
    <text evidence="3">The sequence shown here is derived from an EMBL/GenBank/DDBJ whole genome shotgun (WGS) entry which is preliminary data.</text>
</comment>
<keyword evidence="2" id="KW-1133">Transmembrane helix</keyword>
<evidence type="ECO:0000256" key="2">
    <source>
        <dbReference type="SAM" id="Phobius"/>
    </source>
</evidence>
<keyword evidence="4" id="KW-1185">Reference proteome</keyword>
<feature type="compositionally biased region" description="Polar residues" evidence="1">
    <location>
        <begin position="78"/>
        <end position="90"/>
    </location>
</feature>
<keyword evidence="2" id="KW-0472">Membrane</keyword>
<proteinExistence type="predicted"/>
<evidence type="ECO:0000313" key="3">
    <source>
        <dbReference type="EMBL" id="GBN79730.1"/>
    </source>
</evidence>
<protein>
    <submittedName>
        <fullName evidence="3">Uncharacterized protein</fullName>
    </submittedName>
</protein>
<dbReference type="Proteomes" id="UP000499080">
    <property type="component" value="Unassembled WGS sequence"/>
</dbReference>
<feature type="transmembrane region" description="Helical" evidence="2">
    <location>
        <begin position="173"/>
        <end position="192"/>
    </location>
</feature>
<feature type="region of interest" description="Disordered" evidence="1">
    <location>
        <begin position="1"/>
        <end position="40"/>
    </location>
</feature>
<feature type="transmembrane region" description="Helical" evidence="2">
    <location>
        <begin position="253"/>
        <end position="273"/>
    </location>
</feature>
<feature type="compositionally biased region" description="Low complexity" evidence="1">
    <location>
        <begin position="16"/>
        <end position="28"/>
    </location>
</feature>
<accession>A0A4Y2RXM7</accession>
<feature type="transmembrane region" description="Helical" evidence="2">
    <location>
        <begin position="212"/>
        <end position="233"/>
    </location>
</feature>
<feature type="transmembrane region" description="Helical" evidence="2">
    <location>
        <begin position="138"/>
        <end position="161"/>
    </location>
</feature>
<name>A0A4Y2RXM7_ARAVE</name>
<dbReference type="AlphaFoldDB" id="A0A4Y2RXM7"/>
<gene>
    <name evidence="3" type="ORF">AVEN_38916_1</name>
</gene>
<keyword evidence="2" id="KW-0812">Transmembrane</keyword>
<dbReference type="OrthoDB" id="6470699at2759"/>
<feature type="compositionally biased region" description="Basic and acidic residues" evidence="1">
    <location>
        <begin position="97"/>
        <end position="116"/>
    </location>
</feature>
<evidence type="ECO:0000313" key="4">
    <source>
        <dbReference type="Proteomes" id="UP000499080"/>
    </source>
</evidence>